<dbReference type="RefSeq" id="WP_264514177.1">
    <property type="nucleotide sequence ID" value="NZ_JAPDDR010000006.1"/>
</dbReference>
<proteinExistence type="predicted"/>
<organism evidence="2 3">
    <name type="scientific">Luteolibacter rhizosphaerae</name>
    <dbReference type="NCBI Taxonomy" id="2989719"/>
    <lineage>
        <taxon>Bacteria</taxon>
        <taxon>Pseudomonadati</taxon>
        <taxon>Verrucomicrobiota</taxon>
        <taxon>Verrucomicrobiia</taxon>
        <taxon>Verrucomicrobiales</taxon>
        <taxon>Verrucomicrobiaceae</taxon>
        <taxon>Luteolibacter</taxon>
    </lineage>
</organism>
<evidence type="ECO:0000313" key="2">
    <source>
        <dbReference type="EMBL" id="MCW1914641.1"/>
    </source>
</evidence>
<dbReference type="Proteomes" id="UP001165653">
    <property type="component" value="Unassembled WGS sequence"/>
</dbReference>
<dbReference type="EMBL" id="JAPDDR010000006">
    <property type="protein sequence ID" value="MCW1914641.1"/>
    <property type="molecule type" value="Genomic_DNA"/>
</dbReference>
<feature type="chain" id="PRO_5045642506" evidence="1">
    <location>
        <begin position="25"/>
        <end position="221"/>
    </location>
</feature>
<gene>
    <name evidence="2" type="ORF">OJ996_13725</name>
</gene>
<sequence length="221" mass="23697">MRLRHKAVQAAAAFLLFAVTQAPAATINWGSPVLSTTADSKGEALDSSYSVELGAFANGFVPTAENTEDWAANWRTFSVASFDPELGYFTGTADLLVGGGSSDPLADTGINFSDMEVYVWVFNSTTMEPESEWFLGRSDSWVMPTAPTECCDNGLPTQWSTTDFTTSDTPVYGAQGPVFGGGVSDNPGVYTIQTHTVPEASTLVLAAFGMMFCLRRRRPIS</sequence>
<reference evidence="2" key="1">
    <citation type="submission" date="2022-10" db="EMBL/GenBank/DDBJ databases">
        <title>Luteolibacter sp. GHJ8, whole genome shotgun sequencing project.</title>
        <authorList>
            <person name="Zhao G."/>
            <person name="Shen L."/>
        </authorList>
    </citation>
    <scope>NUCLEOTIDE SEQUENCE</scope>
    <source>
        <strain evidence="2">GHJ8</strain>
    </source>
</reference>
<comment type="caution">
    <text evidence="2">The sequence shown here is derived from an EMBL/GenBank/DDBJ whole genome shotgun (WGS) entry which is preliminary data.</text>
</comment>
<feature type="signal peptide" evidence="1">
    <location>
        <begin position="1"/>
        <end position="24"/>
    </location>
</feature>
<name>A0ABT3G570_9BACT</name>
<evidence type="ECO:0000256" key="1">
    <source>
        <dbReference type="SAM" id="SignalP"/>
    </source>
</evidence>
<keyword evidence="3" id="KW-1185">Reference proteome</keyword>
<protein>
    <submittedName>
        <fullName evidence="2">PEP-CTERM sorting domain-containing protein</fullName>
    </submittedName>
</protein>
<evidence type="ECO:0000313" key="3">
    <source>
        <dbReference type="Proteomes" id="UP001165653"/>
    </source>
</evidence>
<keyword evidence="1" id="KW-0732">Signal</keyword>
<accession>A0ABT3G570</accession>